<evidence type="ECO:0000256" key="1">
    <source>
        <dbReference type="SAM" id="MobiDB-lite"/>
    </source>
</evidence>
<feature type="compositionally biased region" description="Basic and acidic residues" evidence="1">
    <location>
        <begin position="29"/>
        <end position="44"/>
    </location>
</feature>
<name>A0A6B3BTE0_9ACTN</name>
<sequence>MYDRPNRTDTDLLGIYLNDHLAGATVGTDRSRSLAESESERDPALADAVGPISDEIAEDRADLLRIMRSLDIPVRRYKIVAGRLAERAGRLKPNGRIVRRSPLAPMLELELLRLGVEAKAAVWRTLRRLADTDARLDPVHLDGLLGRADRQLDILEQLRLRQVDETFQPRAEALTAAQGASS</sequence>
<dbReference type="RefSeq" id="WP_164315692.1">
    <property type="nucleotide sequence ID" value="NZ_JAAGLU010000013.1"/>
</dbReference>
<accession>A0A6B3BTE0</accession>
<dbReference type="EMBL" id="JAAGLU010000013">
    <property type="protein sequence ID" value="NEC87562.1"/>
    <property type="molecule type" value="Genomic_DNA"/>
</dbReference>
<dbReference type="AlphaFoldDB" id="A0A6B3BTE0"/>
<protein>
    <submittedName>
        <fullName evidence="2">Uncharacterized protein</fullName>
    </submittedName>
</protein>
<proteinExistence type="predicted"/>
<comment type="caution">
    <text evidence="2">The sequence shown here is derived from an EMBL/GenBank/DDBJ whole genome shotgun (WGS) entry which is preliminary data.</text>
</comment>
<organism evidence="2">
    <name type="scientific">Streptomyces sp. SID12501</name>
    <dbReference type="NCBI Taxonomy" id="2706042"/>
    <lineage>
        <taxon>Bacteria</taxon>
        <taxon>Bacillati</taxon>
        <taxon>Actinomycetota</taxon>
        <taxon>Actinomycetes</taxon>
        <taxon>Kitasatosporales</taxon>
        <taxon>Streptomycetaceae</taxon>
        <taxon>Streptomyces</taxon>
    </lineage>
</organism>
<gene>
    <name evidence="2" type="ORF">G3I71_17385</name>
</gene>
<evidence type="ECO:0000313" key="2">
    <source>
        <dbReference type="EMBL" id="NEC87562.1"/>
    </source>
</evidence>
<reference evidence="2" key="1">
    <citation type="submission" date="2020-01" db="EMBL/GenBank/DDBJ databases">
        <title>Insect and environment-associated Actinomycetes.</title>
        <authorList>
            <person name="Currrie C."/>
            <person name="Chevrette M."/>
            <person name="Carlson C."/>
            <person name="Stubbendieck R."/>
            <person name="Wendt-Pienkowski E."/>
        </authorList>
    </citation>
    <scope>NUCLEOTIDE SEQUENCE</scope>
    <source>
        <strain evidence="2">SID12501</strain>
    </source>
</reference>
<feature type="region of interest" description="Disordered" evidence="1">
    <location>
        <begin position="28"/>
        <end position="48"/>
    </location>
</feature>